<reference evidence="2" key="1">
    <citation type="journal article" date="2016" name="Front. Microbiol.">
        <title>Molecular Keys to the Janthinobacterium and Duganella spp. Interaction with the Plant Pathogen Fusarium graminearum.</title>
        <authorList>
            <person name="Haack F.S."/>
            <person name="Poehlein A."/>
            <person name="Kroger C."/>
            <person name="Voigt C.A."/>
            <person name="Piepenbring M."/>
            <person name="Bode H.B."/>
            <person name="Daniel R."/>
            <person name="Schafer W."/>
            <person name="Streit W.R."/>
        </authorList>
    </citation>
    <scope>NUCLEOTIDE SEQUENCE [LARGE SCALE GENOMIC DNA]</scope>
    <source>
        <strain evidence="2">T54</strain>
    </source>
</reference>
<evidence type="ECO:0000313" key="1">
    <source>
        <dbReference type="EMBL" id="OFA05183.1"/>
    </source>
</evidence>
<protein>
    <submittedName>
        <fullName evidence="1">Phage portal protein, lambda family</fullName>
    </submittedName>
</protein>
<keyword evidence="2" id="KW-1185">Reference proteome</keyword>
<dbReference type="Pfam" id="PF05136">
    <property type="entry name" value="Phage_portal_2"/>
    <property type="match status" value="1"/>
</dbReference>
<sequence length="492" mass="54313">MGTMNDMNWLDRAVNYISPGHGVRRTQARMALEMARAYEAAKVGRRGDGWRAGSGSANAEVLPALAIVRNRAREAVRNNEYASTALNALVANTVGIGIVGKAPDQALWDDWCEYCDADGQLDFNGLMELAARTRYESGEVLIRFRWRTPEDGLVVPLQLQVLEPDHLDTLKTGPLNNGNYVIAGVEYNVIGQRLAYWLFSSHPGEVLIIGGNRLQSKRVPASEVLHYYRKRRPSQVRGMPEFAVSLMRLRDLGDYEQAELVRKKIEACFVAFVRTDNESARLGSVQSNAEAPGRGGNEKVAPGMIKYLNNAESVDFGAPAAFSGYADYAATQLHAIAVGAGVTYEQLTGDMSRVNFSSMRAGLGEFRLRIKQEQWLCLVPMVMNPIARRFQEAARLAGVQRTPSKRFVWTMPKLEYIDPYKEVLATKEATRGTLQSVSEAIRARGDDPDAVFDEIAKERKRMKELGILSDSDAAVSSKLIDAATAATVMGVE</sequence>
<dbReference type="AlphaFoldDB" id="A0A1E7WZI5"/>
<gene>
    <name evidence="1" type="ORF">DUPY_15860</name>
</gene>
<proteinExistence type="predicted"/>
<dbReference type="RefSeq" id="WP_084640609.1">
    <property type="nucleotide sequence ID" value="NZ_LROM01000067.1"/>
</dbReference>
<evidence type="ECO:0000313" key="2">
    <source>
        <dbReference type="Proteomes" id="UP000175989"/>
    </source>
</evidence>
<name>A0A1E7WZI5_9BURK</name>
<dbReference type="PATRIC" id="fig|762836.4.peg.1655"/>
<dbReference type="GO" id="GO:0005198">
    <property type="term" value="F:structural molecule activity"/>
    <property type="evidence" value="ECO:0007669"/>
    <property type="project" value="InterPro"/>
</dbReference>
<dbReference type="GO" id="GO:0019068">
    <property type="term" value="P:virion assembly"/>
    <property type="evidence" value="ECO:0007669"/>
    <property type="project" value="InterPro"/>
</dbReference>
<dbReference type="Proteomes" id="UP000175989">
    <property type="component" value="Unassembled WGS sequence"/>
</dbReference>
<organism evidence="1 2">
    <name type="scientific">Duganella phyllosphaerae</name>
    <dbReference type="NCBI Taxonomy" id="762836"/>
    <lineage>
        <taxon>Bacteria</taxon>
        <taxon>Pseudomonadati</taxon>
        <taxon>Pseudomonadota</taxon>
        <taxon>Betaproteobacteria</taxon>
        <taxon>Burkholderiales</taxon>
        <taxon>Oxalobacteraceae</taxon>
        <taxon>Telluria group</taxon>
        <taxon>Duganella</taxon>
    </lineage>
</organism>
<dbReference type="OrthoDB" id="622132at2"/>
<comment type="caution">
    <text evidence="1">The sequence shown here is derived from an EMBL/GenBank/DDBJ whole genome shotgun (WGS) entry which is preliminary data.</text>
</comment>
<dbReference type="EMBL" id="LROM01000067">
    <property type="protein sequence ID" value="OFA05183.1"/>
    <property type="molecule type" value="Genomic_DNA"/>
</dbReference>
<accession>A0A1E7WZI5</accession>
<dbReference type="NCBIfam" id="TIGR01539">
    <property type="entry name" value="portal_lambda"/>
    <property type="match status" value="1"/>
</dbReference>
<dbReference type="InterPro" id="IPR006429">
    <property type="entry name" value="Phage_lambda_portal"/>
</dbReference>